<proteinExistence type="predicted"/>
<dbReference type="InterPro" id="IPR053737">
    <property type="entry name" value="Type_II_TA_Toxin"/>
</dbReference>
<dbReference type="Proteomes" id="UP000824189">
    <property type="component" value="Unassembled WGS sequence"/>
</dbReference>
<dbReference type="InterPro" id="IPR003812">
    <property type="entry name" value="Fido"/>
</dbReference>
<evidence type="ECO:0000259" key="1">
    <source>
        <dbReference type="PROSITE" id="PS51459"/>
    </source>
</evidence>
<dbReference type="PROSITE" id="PS51459">
    <property type="entry name" value="FIDO"/>
    <property type="match status" value="1"/>
</dbReference>
<feature type="domain" description="Fido" evidence="1">
    <location>
        <begin position="1"/>
        <end position="120"/>
    </location>
</feature>
<protein>
    <submittedName>
        <fullName evidence="2">Fic family protein</fullName>
    </submittedName>
</protein>
<sequence>MTPRDHFDAAVIQQWLIDRGFSSRDWGLLHAALERPWASFRGEDFYPDPISKAGALFHSISSSHPLIDGNKRLAVHLSIWMLRVHGISDAVIHDDAWFELAVKAAAGDMSAEECSSFLRELLHDG</sequence>
<dbReference type="InterPro" id="IPR036597">
    <property type="entry name" value="Fido-like_dom_sf"/>
</dbReference>
<reference evidence="2" key="2">
    <citation type="submission" date="2021-04" db="EMBL/GenBank/DDBJ databases">
        <authorList>
            <person name="Gilroy R."/>
        </authorList>
    </citation>
    <scope>NUCLEOTIDE SEQUENCE</scope>
    <source>
        <strain evidence="2">4376</strain>
    </source>
</reference>
<dbReference type="EMBL" id="DXFZ01000060">
    <property type="protein sequence ID" value="HIW95874.1"/>
    <property type="molecule type" value="Genomic_DNA"/>
</dbReference>
<dbReference type="SUPFAM" id="SSF140931">
    <property type="entry name" value="Fic-like"/>
    <property type="match status" value="1"/>
</dbReference>
<dbReference type="AlphaFoldDB" id="A0A9D1RY52"/>
<name>A0A9D1RY52_9CORY</name>
<reference evidence="2" key="1">
    <citation type="journal article" date="2021" name="PeerJ">
        <title>Extensive microbial diversity within the chicken gut microbiome revealed by metagenomics and culture.</title>
        <authorList>
            <person name="Gilroy R."/>
            <person name="Ravi A."/>
            <person name="Getino M."/>
            <person name="Pursley I."/>
            <person name="Horton D.L."/>
            <person name="Alikhan N.F."/>
            <person name="Baker D."/>
            <person name="Gharbi K."/>
            <person name="Hall N."/>
            <person name="Watson M."/>
            <person name="Adriaenssens E.M."/>
            <person name="Foster-Nyarko E."/>
            <person name="Jarju S."/>
            <person name="Secka A."/>
            <person name="Antonio M."/>
            <person name="Oren A."/>
            <person name="Chaudhuri R.R."/>
            <person name="La Ragione R."/>
            <person name="Hildebrand F."/>
            <person name="Pallen M.J."/>
        </authorList>
    </citation>
    <scope>NUCLEOTIDE SEQUENCE</scope>
    <source>
        <strain evidence="2">4376</strain>
    </source>
</reference>
<organism evidence="2 3">
    <name type="scientific">Candidatus Corynebacterium gallistercoris</name>
    <dbReference type="NCBI Taxonomy" id="2838530"/>
    <lineage>
        <taxon>Bacteria</taxon>
        <taxon>Bacillati</taxon>
        <taxon>Actinomycetota</taxon>
        <taxon>Actinomycetes</taxon>
        <taxon>Mycobacteriales</taxon>
        <taxon>Corynebacteriaceae</taxon>
        <taxon>Corynebacterium</taxon>
    </lineage>
</organism>
<evidence type="ECO:0000313" key="2">
    <source>
        <dbReference type="EMBL" id="HIW95874.1"/>
    </source>
</evidence>
<dbReference type="Pfam" id="PF02661">
    <property type="entry name" value="Fic"/>
    <property type="match status" value="1"/>
</dbReference>
<comment type="caution">
    <text evidence="2">The sequence shown here is derived from an EMBL/GenBank/DDBJ whole genome shotgun (WGS) entry which is preliminary data.</text>
</comment>
<dbReference type="Gene3D" id="1.20.120.1870">
    <property type="entry name" value="Fic/DOC protein, Fido domain"/>
    <property type="match status" value="1"/>
</dbReference>
<gene>
    <name evidence="2" type="ORF">H9867_05240</name>
</gene>
<evidence type="ECO:0000313" key="3">
    <source>
        <dbReference type="Proteomes" id="UP000824189"/>
    </source>
</evidence>
<accession>A0A9D1RY52</accession>